<comment type="subcellular location">
    <subcellularLocation>
        <location evidence="1">Membrane</location>
    </subcellularLocation>
</comment>
<evidence type="ECO:0000313" key="9">
    <source>
        <dbReference type="EMBL" id="RIE07814.1"/>
    </source>
</evidence>
<evidence type="ECO:0000313" key="11">
    <source>
        <dbReference type="Proteomes" id="UP000266260"/>
    </source>
</evidence>
<gene>
    <name evidence="10" type="ORF">SMC5_06155</name>
    <name evidence="9" type="ORF">SMC6_05495</name>
</gene>
<feature type="transmembrane region" description="Helical" evidence="7">
    <location>
        <begin position="12"/>
        <end position="33"/>
    </location>
</feature>
<dbReference type="OrthoDB" id="9922293at2"/>
<dbReference type="EMBL" id="QXIU01000148">
    <property type="protein sequence ID" value="RIE10316.1"/>
    <property type="molecule type" value="Genomic_DNA"/>
</dbReference>
<feature type="transmembrane region" description="Helical" evidence="7">
    <location>
        <begin position="45"/>
        <end position="67"/>
    </location>
</feature>
<keyword evidence="3 7" id="KW-0812">Transmembrane</keyword>
<dbReference type="Proteomes" id="UP000266260">
    <property type="component" value="Unassembled WGS sequence"/>
</dbReference>
<keyword evidence="11" id="KW-1185">Reference proteome</keyword>
<keyword evidence="5 7" id="KW-1133">Transmembrane helix</keyword>
<dbReference type="RefSeq" id="WP_119120006.1">
    <property type="nucleotide sequence ID" value="NZ_QXIT01000091.1"/>
</dbReference>
<reference evidence="11 12" key="1">
    <citation type="submission" date="2018-09" db="EMBL/GenBank/DDBJ databases">
        <title>Discovery and Ecogenomic Context for Candidatus Cryosericales, a Global Caldiserica Order Active in Thawing Permafrost.</title>
        <authorList>
            <person name="Martinez M.A."/>
            <person name="Woodcroft B.J."/>
            <person name="Ignacio Espinoza J.C."/>
            <person name="Zayed A."/>
            <person name="Singleton C.M."/>
            <person name="Boyd J."/>
            <person name="Li Y.-F."/>
            <person name="Purvine S."/>
            <person name="Maughan H."/>
            <person name="Hodgkins S.B."/>
            <person name="Anderson D."/>
            <person name="Sederholm M."/>
            <person name="Temperton B."/>
            <person name="Saleska S.R."/>
            <person name="Tyson G.W."/>
            <person name="Rich V.I."/>
        </authorList>
    </citation>
    <scope>NUCLEOTIDE SEQUENCE [LARGE SCALE GENOMIC DNA]</scope>
    <source>
        <strain evidence="10 12">SMC5</strain>
        <strain evidence="9 11">SMC6</strain>
    </source>
</reference>
<evidence type="ECO:0000256" key="4">
    <source>
        <dbReference type="ARBA" id="ARBA00022982"/>
    </source>
</evidence>
<feature type="transmembrane region" description="Helical" evidence="7">
    <location>
        <begin position="79"/>
        <end position="99"/>
    </location>
</feature>
<evidence type="ECO:0000259" key="8">
    <source>
        <dbReference type="PROSITE" id="PS50939"/>
    </source>
</evidence>
<dbReference type="InterPro" id="IPR006593">
    <property type="entry name" value="Cyt_b561/ferric_Rdtase_TM"/>
</dbReference>
<name>A0A398D9K9_9BACT</name>
<evidence type="ECO:0000313" key="12">
    <source>
        <dbReference type="Proteomes" id="UP000266489"/>
    </source>
</evidence>
<evidence type="ECO:0000256" key="6">
    <source>
        <dbReference type="ARBA" id="ARBA00023136"/>
    </source>
</evidence>
<evidence type="ECO:0000256" key="3">
    <source>
        <dbReference type="ARBA" id="ARBA00022692"/>
    </source>
</evidence>
<keyword evidence="4" id="KW-0249">Electron transport</keyword>
<feature type="domain" description="Cytochrome b561" evidence="8">
    <location>
        <begin position="1"/>
        <end position="137"/>
    </location>
</feature>
<dbReference type="Pfam" id="PF03188">
    <property type="entry name" value="Cytochrom_B561"/>
    <property type="match status" value="1"/>
</dbReference>
<dbReference type="EMBL" id="QXIT01000091">
    <property type="protein sequence ID" value="RIE07814.1"/>
    <property type="molecule type" value="Genomic_DNA"/>
</dbReference>
<evidence type="ECO:0000256" key="5">
    <source>
        <dbReference type="ARBA" id="ARBA00022989"/>
    </source>
</evidence>
<feature type="transmembrane region" description="Helical" evidence="7">
    <location>
        <begin position="111"/>
        <end position="131"/>
    </location>
</feature>
<protein>
    <recommendedName>
        <fullName evidence="8">Cytochrome b561 domain-containing protein</fullName>
    </recommendedName>
</protein>
<accession>A0A398D9K9</accession>
<evidence type="ECO:0000256" key="7">
    <source>
        <dbReference type="SAM" id="Phobius"/>
    </source>
</evidence>
<comment type="caution">
    <text evidence="9">The sequence shown here is derived from an EMBL/GenBank/DDBJ whole genome shotgun (WGS) entry which is preliminary data.</text>
</comment>
<evidence type="ECO:0000256" key="2">
    <source>
        <dbReference type="ARBA" id="ARBA00022448"/>
    </source>
</evidence>
<sequence length="137" mass="14622">MFADYARVWPVHAILMGSAVLSLLTAAWAVTLGRHRKGSFHLHKTAAVTAFVLLAAGLVVAIGMVQASGGPHLRVLHDVFGAITIVVGFLTGAGGLITTKVRSHRKQLRTIHLWVGRVAVIFFLLTVLAGLRQVGIL</sequence>
<dbReference type="PROSITE" id="PS50939">
    <property type="entry name" value="CYTOCHROME_B561"/>
    <property type="match status" value="1"/>
</dbReference>
<keyword evidence="2" id="KW-0813">Transport</keyword>
<organism evidence="9 11">
    <name type="scientific">Candidatus Cryosericum odellii</name>
    <dbReference type="NCBI Taxonomy" id="2290917"/>
    <lineage>
        <taxon>Bacteria</taxon>
        <taxon>Pseudomonadati</taxon>
        <taxon>Caldisericota/Cryosericota group</taxon>
        <taxon>Candidatus Cryosericota</taxon>
        <taxon>Candidatus Cryosericia</taxon>
        <taxon>Candidatus Cryosericales</taxon>
        <taxon>Candidatus Cryosericaceae</taxon>
        <taxon>Candidatus Cryosericum</taxon>
    </lineage>
</organism>
<dbReference type="Gene3D" id="1.20.120.1770">
    <property type="match status" value="1"/>
</dbReference>
<proteinExistence type="predicted"/>
<dbReference type="AlphaFoldDB" id="A0A398D9K9"/>
<dbReference type="Proteomes" id="UP000266489">
    <property type="component" value="Unassembled WGS sequence"/>
</dbReference>
<accession>A0A398D466</accession>
<dbReference type="GO" id="GO:0016020">
    <property type="term" value="C:membrane"/>
    <property type="evidence" value="ECO:0007669"/>
    <property type="project" value="UniProtKB-SubCell"/>
</dbReference>
<evidence type="ECO:0000256" key="1">
    <source>
        <dbReference type="ARBA" id="ARBA00004370"/>
    </source>
</evidence>
<keyword evidence="6 7" id="KW-0472">Membrane</keyword>
<evidence type="ECO:0000313" key="10">
    <source>
        <dbReference type="EMBL" id="RIE10316.1"/>
    </source>
</evidence>